<evidence type="ECO:0000256" key="1">
    <source>
        <dbReference type="SAM" id="Phobius"/>
    </source>
</evidence>
<protein>
    <submittedName>
        <fullName evidence="2">Uncharacterized protein</fullName>
    </submittedName>
</protein>
<dbReference type="EMBL" id="UINC01004076">
    <property type="protein sequence ID" value="SVA11600.1"/>
    <property type="molecule type" value="Genomic_DNA"/>
</dbReference>
<evidence type="ECO:0000313" key="2">
    <source>
        <dbReference type="EMBL" id="SVA11600.1"/>
    </source>
</evidence>
<keyword evidence="1" id="KW-1133">Transmembrane helix</keyword>
<accession>A0A381T5Y8</accession>
<feature type="transmembrane region" description="Helical" evidence="1">
    <location>
        <begin position="53"/>
        <end position="72"/>
    </location>
</feature>
<proteinExistence type="predicted"/>
<name>A0A381T5Y8_9ZZZZ</name>
<gene>
    <name evidence="2" type="ORF">METZ01_LOCUS64454</name>
</gene>
<feature type="non-terminal residue" evidence="2">
    <location>
        <position position="1"/>
    </location>
</feature>
<sequence>VHRSNGFFILKEGWEYVFILAVAALVVATLGPGEWSLDGALGITDDLSGWSGFWLALIVGVGGAILQLAVFWRPSSVESSD</sequence>
<organism evidence="2">
    <name type="scientific">marine metagenome</name>
    <dbReference type="NCBI Taxonomy" id="408172"/>
    <lineage>
        <taxon>unclassified sequences</taxon>
        <taxon>metagenomes</taxon>
        <taxon>ecological metagenomes</taxon>
    </lineage>
</organism>
<dbReference type="AlphaFoldDB" id="A0A381T5Y8"/>
<keyword evidence="1" id="KW-0472">Membrane</keyword>
<keyword evidence="1" id="KW-0812">Transmembrane</keyword>
<feature type="transmembrane region" description="Helical" evidence="1">
    <location>
        <begin position="13"/>
        <end position="33"/>
    </location>
</feature>
<reference evidence="2" key="1">
    <citation type="submission" date="2018-05" db="EMBL/GenBank/DDBJ databases">
        <authorList>
            <person name="Lanie J.A."/>
            <person name="Ng W.-L."/>
            <person name="Kazmierczak K.M."/>
            <person name="Andrzejewski T.M."/>
            <person name="Davidsen T.M."/>
            <person name="Wayne K.J."/>
            <person name="Tettelin H."/>
            <person name="Glass J.I."/>
            <person name="Rusch D."/>
            <person name="Podicherti R."/>
            <person name="Tsui H.-C.T."/>
            <person name="Winkler M.E."/>
        </authorList>
    </citation>
    <scope>NUCLEOTIDE SEQUENCE</scope>
</reference>